<dbReference type="AlphaFoldDB" id="A0AAN7P183"/>
<dbReference type="PROSITE" id="PS50102">
    <property type="entry name" value="RRM"/>
    <property type="match status" value="3"/>
</dbReference>
<dbReference type="PANTHER" id="PTHR21245">
    <property type="entry name" value="HETEROGENEOUS NUCLEAR RIBONUCLEOPROTEIN"/>
    <property type="match status" value="1"/>
</dbReference>
<evidence type="ECO:0000256" key="4">
    <source>
        <dbReference type="ARBA" id="ARBA00022884"/>
    </source>
</evidence>
<evidence type="ECO:0000313" key="9">
    <source>
        <dbReference type="Proteomes" id="UP001353858"/>
    </source>
</evidence>
<feature type="domain" description="RRM" evidence="7">
    <location>
        <begin position="232"/>
        <end position="306"/>
    </location>
</feature>
<feature type="region of interest" description="Disordered" evidence="6">
    <location>
        <begin position="337"/>
        <end position="374"/>
    </location>
</feature>
<name>A0AAN7P183_9COLE</name>
<sequence>MDINNQLMVRARNLEEIRRNQKLTDFIYHYNFDIVQSNGQRISNPRNKHILPKPSHGSEVFVGKIPRHIFEDELIPLFERIGKVYQFRLMLDFSGLNRGFAFVTYMNPRQADLAVECLNNHEIRRNRYIGVYKSIDNCRLFVGGVPVNITKEEIVHKLNEYVDDITNVIMYPAHIDGHVNRGYVFVEFSSHRMAAMARRQLGSGVVLWDNPLAVDWADPIPQVAPEIMNQVTKLYIRNLPIKLSEDTLRMVLENILEGTSTIVKVHKVNDYAFVHFNNRTTAERALEVLQHSKCFGNQIEVTWARPPKYSKQNRLNAPAENFCVSVPPRMRKIVQEMKTANQSSAPRSTSSGSPSTSFSCGCDEGRDDSDAVVK</sequence>
<comment type="subcellular location">
    <subcellularLocation>
        <location evidence="1">Cytoplasm</location>
    </subcellularLocation>
</comment>
<evidence type="ECO:0000256" key="3">
    <source>
        <dbReference type="ARBA" id="ARBA00022737"/>
    </source>
</evidence>
<reference evidence="9" key="1">
    <citation type="submission" date="2023-01" db="EMBL/GenBank/DDBJ databases">
        <title>Key to firefly adult light organ development and bioluminescence: homeobox transcription factors regulate luciferase expression and transportation to peroxisome.</title>
        <authorList>
            <person name="Fu X."/>
        </authorList>
    </citation>
    <scope>NUCLEOTIDE SEQUENCE [LARGE SCALE GENOMIC DNA]</scope>
</reference>
<dbReference type="InterPro" id="IPR006535">
    <property type="entry name" value="HnRNP_R/Q_splicing_fac"/>
</dbReference>
<feature type="compositionally biased region" description="Low complexity" evidence="6">
    <location>
        <begin position="343"/>
        <end position="362"/>
    </location>
</feature>
<comment type="caution">
    <text evidence="8">The sequence shown here is derived from an EMBL/GenBank/DDBJ whole genome shotgun (WGS) entry which is preliminary data.</text>
</comment>
<dbReference type="InterPro" id="IPR000504">
    <property type="entry name" value="RRM_dom"/>
</dbReference>
<dbReference type="GO" id="GO:0005737">
    <property type="term" value="C:cytoplasm"/>
    <property type="evidence" value="ECO:0007669"/>
    <property type="project" value="UniProtKB-SubCell"/>
</dbReference>
<dbReference type="GO" id="GO:0003723">
    <property type="term" value="F:RNA binding"/>
    <property type="evidence" value="ECO:0007669"/>
    <property type="project" value="UniProtKB-UniRule"/>
</dbReference>
<gene>
    <name evidence="8" type="ORF">RN001_015007</name>
</gene>
<evidence type="ECO:0000256" key="2">
    <source>
        <dbReference type="ARBA" id="ARBA00022490"/>
    </source>
</evidence>
<proteinExistence type="predicted"/>
<dbReference type="CDD" id="cd12249">
    <property type="entry name" value="RRM1_hnRNPR_like"/>
    <property type="match status" value="1"/>
</dbReference>
<dbReference type="SMART" id="SM00360">
    <property type="entry name" value="RRM"/>
    <property type="match status" value="3"/>
</dbReference>
<dbReference type="SUPFAM" id="SSF54928">
    <property type="entry name" value="RNA-binding domain, RBD"/>
    <property type="match status" value="3"/>
</dbReference>
<dbReference type="InterPro" id="IPR035979">
    <property type="entry name" value="RBD_domain_sf"/>
</dbReference>
<protein>
    <recommendedName>
        <fullName evidence="7">RRM domain-containing protein</fullName>
    </recommendedName>
</protein>
<dbReference type="Pfam" id="PF00076">
    <property type="entry name" value="RRM_1"/>
    <property type="match status" value="3"/>
</dbReference>
<feature type="domain" description="RRM" evidence="7">
    <location>
        <begin position="138"/>
        <end position="219"/>
    </location>
</feature>
<evidence type="ECO:0000259" key="7">
    <source>
        <dbReference type="PROSITE" id="PS50102"/>
    </source>
</evidence>
<dbReference type="NCBIfam" id="TIGR01648">
    <property type="entry name" value="hnRNP-R-Q"/>
    <property type="match status" value="1"/>
</dbReference>
<dbReference type="Proteomes" id="UP001353858">
    <property type="component" value="Unassembled WGS sequence"/>
</dbReference>
<organism evidence="8 9">
    <name type="scientific">Aquatica leii</name>
    <dbReference type="NCBI Taxonomy" id="1421715"/>
    <lineage>
        <taxon>Eukaryota</taxon>
        <taxon>Metazoa</taxon>
        <taxon>Ecdysozoa</taxon>
        <taxon>Arthropoda</taxon>
        <taxon>Hexapoda</taxon>
        <taxon>Insecta</taxon>
        <taxon>Pterygota</taxon>
        <taxon>Neoptera</taxon>
        <taxon>Endopterygota</taxon>
        <taxon>Coleoptera</taxon>
        <taxon>Polyphaga</taxon>
        <taxon>Elateriformia</taxon>
        <taxon>Elateroidea</taxon>
        <taxon>Lampyridae</taxon>
        <taxon>Luciolinae</taxon>
        <taxon>Aquatica</taxon>
    </lineage>
</organism>
<keyword evidence="2" id="KW-0963">Cytoplasm</keyword>
<keyword evidence="4 5" id="KW-0694">RNA-binding</keyword>
<evidence type="ECO:0000256" key="6">
    <source>
        <dbReference type="SAM" id="MobiDB-lite"/>
    </source>
</evidence>
<dbReference type="Gene3D" id="3.30.70.330">
    <property type="match status" value="3"/>
</dbReference>
<evidence type="ECO:0000256" key="5">
    <source>
        <dbReference type="PROSITE-ProRule" id="PRU00176"/>
    </source>
</evidence>
<accession>A0AAN7P183</accession>
<dbReference type="InterPro" id="IPR012677">
    <property type="entry name" value="Nucleotide-bd_a/b_plait_sf"/>
</dbReference>
<evidence type="ECO:0000313" key="8">
    <source>
        <dbReference type="EMBL" id="KAK4872978.1"/>
    </source>
</evidence>
<evidence type="ECO:0000256" key="1">
    <source>
        <dbReference type="ARBA" id="ARBA00004496"/>
    </source>
</evidence>
<keyword evidence="3" id="KW-0677">Repeat</keyword>
<feature type="domain" description="RRM" evidence="7">
    <location>
        <begin position="58"/>
        <end position="136"/>
    </location>
</feature>
<keyword evidence="9" id="KW-1185">Reference proteome</keyword>
<dbReference type="EMBL" id="JARPUR010000007">
    <property type="protein sequence ID" value="KAK4872978.1"/>
    <property type="molecule type" value="Genomic_DNA"/>
</dbReference>
<dbReference type="FunFam" id="3.30.70.330:FF:000022">
    <property type="entry name" value="APOBEC1 complementation factor isoform X1"/>
    <property type="match status" value="1"/>
</dbReference>